<evidence type="ECO:0000256" key="6">
    <source>
        <dbReference type="ARBA" id="ARBA00048117"/>
    </source>
</evidence>
<dbReference type="EMBL" id="KZ989321">
    <property type="protein sequence ID" value="RKP26848.1"/>
    <property type="molecule type" value="Genomic_DNA"/>
</dbReference>
<keyword evidence="5 7" id="KW-0012">Acyltransferase</keyword>
<dbReference type="Pfam" id="PF00814">
    <property type="entry name" value="TsaD"/>
    <property type="match status" value="1"/>
</dbReference>
<dbReference type="GO" id="GO:0005739">
    <property type="term" value="C:mitochondrion"/>
    <property type="evidence" value="ECO:0007669"/>
    <property type="project" value="UniProtKB-SubCell"/>
</dbReference>
<organism evidence="9 10">
    <name type="scientific">Syncephalis pseudoplumigaleata</name>
    <dbReference type="NCBI Taxonomy" id="1712513"/>
    <lineage>
        <taxon>Eukaryota</taxon>
        <taxon>Fungi</taxon>
        <taxon>Fungi incertae sedis</taxon>
        <taxon>Zoopagomycota</taxon>
        <taxon>Zoopagomycotina</taxon>
        <taxon>Zoopagomycetes</taxon>
        <taxon>Zoopagales</taxon>
        <taxon>Piptocephalidaceae</taxon>
        <taxon>Syncephalis</taxon>
    </lineage>
</organism>
<dbReference type="EC" id="2.3.1.234" evidence="1"/>
<dbReference type="GO" id="GO:0046872">
    <property type="term" value="F:metal ion binding"/>
    <property type="evidence" value="ECO:0007669"/>
    <property type="project" value="UniProtKB-KW"/>
</dbReference>
<comment type="function">
    <text evidence="7">Required for the formation of a threonylcarbamoyl group on adenosine at position 37 (t(6)A37) in mitochondrial tRNAs that read codons beginning with adenine. Probably involved in the transfer of the threonylcarbamoyl moiety of threonylcarbamoyl-AMP (TC-AMP) to the N6 group of A37. Involved in mitochondrial genome maintenance.</text>
</comment>
<feature type="domain" description="Gcp-like" evidence="8">
    <location>
        <begin position="30"/>
        <end position="334"/>
    </location>
</feature>
<dbReference type="PANTHER" id="PTHR11735">
    <property type="entry name" value="TRNA N6-ADENOSINE THREONYLCARBAMOYLTRANSFERASE"/>
    <property type="match status" value="1"/>
</dbReference>
<protein>
    <recommendedName>
        <fullName evidence="1">N(6)-L-threonylcarbamoyladenine synthase</fullName>
        <ecNumber evidence="1">2.3.1.234</ecNumber>
    </recommendedName>
</protein>
<dbReference type="InterPro" id="IPR000905">
    <property type="entry name" value="Gcp-like_dom"/>
</dbReference>
<evidence type="ECO:0000313" key="9">
    <source>
        <dbReference type="EMBL" id="RKP26848.1"/>
    </source>
</evidence>
<gene>
    <name evidence="9" type="ORF">SYNPS1DRAFT_27478</name>
</gene>
<accession>A0A4P9Z387</accession>
<dbReference type="GO" id="GO:0002949">
    <property type="term" value="P:tRNA threonylcarbamoyladenosine modification"/>
    <property type="evidence" value="ECO:0007669"/>
    <property type="project" value="UniProtKB-UniRule"/>
</dbReference>
<dbReference type="NCBIfam" id="TIGR03723">
    <property type="entry name" value="T6A_TsaD_YgjD"/>
    <property type="match status" value="1"/>
</dbReference>
<dbReference type="InterPro" id="IPR017861">
    <property type="entry name" value="KAE1/TsaD"/>
</dbReference>
<evidence type="ECO:0000256" key="3">
    <source>
        <dbReference type="ARBA" id="ARBA00022694"/>
    </source>
</evidence>
<proteinExistence type="inferred from homology"/>
<dbReference type="GO" id="GO:0061711">
    <property type="term" value="F:tRNA N(6)-L-threonylcarbamoyladenine synthase activity"/>
    <property type="evidence" value="ECO:0007669"/>
    <property type="project" value="UniProtKB-EC"/>
</dbReference>
<dbReference type="AlphaFoldDB" id="A0A4P9Z387"/>
<dbReference type="CDD" id="cd24134">
    <property type="entry name" value="ASKHA_NBD_OSGEPL1_QRI7_euk"/>
    <property type="match status" value="1"/>
</dbReference>
<comment type="subcellular location">
    <subcellularLocation>
        <location evidence="7">Mitochondrion</location>
    </subcellularLocation>
</comment>
<comment type="subunit">
    <text evidence="7">Homodimer.</text>
</comment>
<dbReference type="SUPFAM" id="SSF53067">
    <property type="entry name" value="Actin-like ATPase domain"/>
    <property type="match status" value="2"/>
</dbReference>
<evidence type="ECO:0000256" key="4">
    <source>
        <dbReference type="ARBA" id="ARBA00022723"/>
    </source>
</evidence>
<dbReference type="Gene3D" id="3.30.420.40">
    <property type="match status" value="2"/>
</dbReference>
<evidence type="ECO:0000313" key="10">
    <source>
        <dbReference type="Proteomes" id="UP000278143"/>
    </source>
</evidence>
<comment type="similarity">
    <text evidence="7">Belongs to the KAE1 / TsaD family.</text>
</comment>
<dbReference type="OrthoDB" id="10259622at2759"/>
<dbReference type="InterPro" id="IPR022450">
    <property type="entry name" value="TsaD"/>
</dbReference>
<comment type="cofactor">
    <cofactor evidence="7">
        <name>a divalent metal cation</name>
        <dbReference type="ChEBI" id="CHEBI:60240"/>
    </cofactor>
    <text evidence="7">Binds 1 divalent metal cation per subunit.</text>
</comment>
<evidence type="ECO:0000259" key="8">
    <source>
        <dbReference type="Pfam" id="PF00814"/>
    </source>
</evidence>
<reference evidence="10" key="1">
    <citation type="journal article" date="2018" name="Nat. Microbiol.">
        <title>Leveraging single-cell genomics to expand the fungal tree of life.</title>
        <authorList>
            <person name="Ahrendt S.R."/>
            <person name="Quandt C.A."/>
            <person name="Ciobanu D."/>
            <person name="Clum A."/>
            <person name="Salamov A."/>
            <person name="Andreopoulos B."/>
            <person name="Cheng J.F."/>
            <person name="Woyke T."/>
            <person name="Pelin A."/>
            <person name="Henrissat B."/>
            <person name="Reynolds N.K."/>
            <person name="Benny G.L."/>
            <person name="Smith M.E."/>
            <person name="James T.Y."/>
            <person name="Grigoriev I.V."/>
        </authorList>
    </citation>
    <scope>NUCLEOTIDE SEQUENCE [LARGE SCALE GENOMIC DNA]</scope>
    <source>
        <strain evidence="10">Benny S71-1</strain>
    </source>
</reference>
<dbReference type="PANTHER" id="PTHR11735:SF6">
    <property type="entry name" value="TRNA N6-ADENOSINE THREONYLCARBAMOYLTRANSFERASE, MITOCHONDRIAL"/>
    <property type="match status" value="1"/>
</dbReference>
<evidence type="ECO:0000256" key="1">
    <source>
        <dbReference type="ARBA" id="ARBA00012156"/>
    </source>
</evidence>
<keyword evidence="3 7" id="KW-0819">tRNA processing</keyword>
<comment type="catalytic activity">
    <reaction evidence="6 7">
        <text>L-threonylcarbamoyladenylate + adenosine(37) in tRNA = N(6)-L-threonylcarbamoyladenosine(37) in tRNA + AMP + H(+)</text>
        <dbReference type="Rhea" id="RHEA:37059"/>
        <dbReference type="Rhea" id="RHEA-COMP:10162"/>
        <dbReference type="Rhea" id="RHEA-COMP:10163"/>
        <dbReference type="ChEBI" id="CHEBI:15378"/>
        <dbReference type="ChEBI" id="CHEBI:73682"/>
        <dbReference type="ChEBI" id="CHEBI:74411"/>
        <dbReference type="ChEBI" id="CHEBI:74418"/>
        <dbReference type="ChEBI" id="CHEBI:456215"/>
        <dbReference type="EC" id="2.3.1.234"/>
    </reaction>
</comment>
<evidence type="ECO:0000256" key="7">
    <source>
        <dbReference type="HAMAP-Rule" id="MF_03179"/>
    </source>
</evidence>
<keyword evidence="7" id="KW-0496">Mitochondrion</keyword>
<keyword evidence="10" id="KW-1185">Reference proteome</keyword>
<evidence type="ECO:0000256" key="5">
    <source>
        <dbReference type="ARBA" id="ARBA00023315"/>
    </source>
</evidence>
<keyword evidence="2 7" id="KW-0808">Transferase</keyword>
<evidence type="ECO:0000256" key="2">
    <source>
        <dbReference type="ARBA" id="ARBA00022679"/>
    </source>
</evidence>
<dbReference type="PRINTS" id="PR00789">
    <property type="entry name" value="OSIALOPTASE"/>
</dbReference>
<sequence length="370" mass="39587">MSSSLSSSSLEQQTSCDDTGAAIVSSNRVVLSEAIHLQQHLHEPHGGIVPTLALESHAAQLPGVVRAALQQANLAATDLDAIAVTRGPGIHACLSVGMNAAKTLAAALNKPLIGVNHMVVEGHALMARMTTTKEGEAAFPFLCLLVSGGHTLLLVVHDVNHYTQLGTTLDDAVGEAYDKVARLLGIAWLPGRGGGAGAALEQLARTGDASRFSLPIPMRHASRAASMDFSFAGLKTAVARMVPALAEQEDDRWRADMAAAFEHTVIAHLTDKLRRAFRWTQQHSIPITSLVVSGGVASNEAIRAELGRLAGEHHVPLVCPPAKLCTDNGIMIAWAGMERLQRGFIDDYSIDIRTRWPLEALYQEWEKHIA</sequence>
<keyword evidence="4 7" id="KW-0479">Metal-binding</keyword>
<dbReference type="InterPro" id="IPR043129">
    <property type="entry name" value="ATPase_NBD"/>
</dbReference>
<name>A0A4P9Z387_9FUNG</name>
<dbReference type="NCBIfam" id="TIGR00329">
    <property type="entry name" value="gcp_kae1"/>
    <property type="match status" value="1"/>
</dbReference>
<dbReference type="HAMAP" id="MF_01445">
    <property type="entry name" value="TsaD"/>
    <property type="match status" value="1"/>
</dbReference>
<dbReference type="Proteomes" id="UP000278143">
    <property type="component" value="Unassembled WGS sequence"/>
</dbReference>